<dbReference type="Gene3D" id="2.70.70.10">
    <property type="entry name" value="Glucose Permease (Domain IIA)"/>
    <property type="match status" value="1"/>
</dbReference>
<dbReference type="Gene3D" id="2.20.230.10">
    <property type="entry name" value="Resuscitation-promoting factor rpfb"/>
    <property type="match status" value="1"/>
</dbReference>
<evidence type="ECO:0000259" key="4">
    <source>
        <dbReference type="PROSITE" id="PS51782"/>
    </source>
</evidence>
<keyword evidence="2" id="KW-1133">Transmembrane helix</keyword>
<name>A0A938X4W5_9FIRM</name>
<dbReference type="InterPro" id="IPR011055">
    <property type="entry name" value="Dup_hybrid_motif"/>
</dbReference>
<dbReference type="SMART" id="SM01208">
    <property type="entry name" value="G5"/>
    <property type="match status" value="1"/>
</dbReference>
<evidence type="ECO:0000313" key="5">
    <source>
        <dbReference type="EMBL" id="MBM6920792.1"/>
    </source>
</evidence>
<keyword evidence="2" id="KW-0812">Transmembrane</keyword>
<dbReference type="SUPFAM" id="SSF51261">
    <property type="entry name" value="Duplicated hybrid motif"/>
    <property type="match status" value="1"/>
</dbReference>
<reference evidence="5" key="2">
    <citation type="journal article" date="2021" name="Sci. Rep.">
        <title>The distribution of antibiotic resistance genes in chicken gut microbiota commensals.</title>
        <authorList>
            <person name="Juricova H."/>
            <person name="Matiasovicova J."/>
            <person name="Kubasova T."/>
            <person name="Cejkova D."/>
            <person name="Rychlik I."/>
        </authorList>
    </citation>
    <scope>NUCLEOTIDE SEQUENCE</scope>
    <source>
        <strain evidence="5">An559</strain>
    </source>
</reference>
<reference evidence="5" key="1">
    <citation type="submission" date="2020-08" db="EMBL/GenBank/DDBJ databases">
        <authorList>
            <person name="Cejkova D."/>
            <person name="Kubasova T."/>
            <person name="Jahodarova E."/>
            <person name="Rychlik I."/>
        </authorList>
    </citation>
    <scope>NUCLEOTIDE SEQUENCE</scope>
    <source>
        <strain evidence="5">An559</strain>
    </source>
</reference>
<proteinExistence type="predicted"/>
<dbReference type="InterPro" id="IPR036779">
    <property type="entry name" value="LysM_dom_sf"/>
</dbReference>
<dbReference type="EMBL" id="JACJKY010000008">
    <property type="protein sequence ID" value="MBM6920792.1"/>
    <property type="molecule type" value="Genomic_DNA"/>
</dbReference>
<dbReference type="CDD" id="cd12797">
    <property type="entry name" value="M23_peptidase"/>
    <property type="match status" value="1"/>
</dbReference>
<dbReference type="PANTHER" id="PTHR21666">
    <property type="entry name" value="PEPTIDASE-RELATED"/>
    <property type="match status" value="1"/>
</dbReference>
<keyword evidence="6" id="KW-1185">Reference proteome</keyword>
<dbReference type="Gene3D" id="3.10.350.10">
    <property type="entry name" value="LysM domain"/>
    <property type="match status" value="1"/>
</dbReference>
<dbReference type="InterPro" id="IPR016047">
    <property type="entry name" value="M23ase_b-sheet_dom"/>
</dbReference>
<feature type="domain" description="G5" evidence="3">
    <location>
        <begin position="355"/>
        <end position="436"/>
    </location>
</feature>
<keyword evidence="1" id="KW-0732">Signal</keyword>
<organism evidence="5 6">
    <name type="scientific">Merdimmobilis hominis</name>
    <dbReference type="NCBI Taxonomy" id="2897707"/>
    <lineage>
        <taxon>Bacteria</taxon>
        <taxon>Bacillati</taxon>
        <taxon>Bacillota</taxon>
        <taxon>Clostridia</taxon>
        <taxon>Eubacteriales</taxon>
        <taxon>Oscillospiraceae</taxon>
        <taxon>Merdimmobilis</taxon>
    </lineage>
</organism>
<sequence length="573" mass="62708">MKNGDREPLTEYIDMLVTYFLNGMMAVGTFLVSFFALMKRAAAVVYRKVLRTPVLEIKHLFLKIRKRESMLYQKWLKTIYGVRRFGRSMVNVVRTGYRAHPQKPVVYRIGSAVSAFCHAARRHVNLVFKALNYIVPAAAAAVFVFVVHYAFSLNFAIGVQYNGEHLGYIQDESVFQETEAKIQSRLIYQSEDQELSYDPTFTLAIVPTGSLMTSAELTDTIISASGTDVVEATGLIIDGTFVGAVKDISGVKEHLDSKLAAAKQSENDRVEFTKTVEMEEGLYFKSNVVAESDLIALLDSNTKVDRYYTVQEGDAPLSIAEKNDVTLDELVALNPDILTNCPIGRSVLVNKSESYLPVKRIVTVSYEESIPYSTEYVETSSLYKGQKQTKTSGKNGSQTITADISYVDGVEVGREILSTVVTAQPVNEVILKGTASLPSISGGGGNPSKYGLIWPTSGPGRYVSSPYGGSRNHKAIDICYWGGAYGKTIVAAHSGVVTYAGWKPSYGYVVFIQSGSVTTVYGHCSKLAVSTGQTVSQGQYIANIGNTGYSFGAHVHFEVRINGTHVNPALYLP</sequence>
<feature type="transmembrane region" description="Helical" evidence="2">
    <location>
        <begin position="16"/>
        <end position="38"/>
    </location>
</feature>
<evidence type="ECO:0000259" key="3">
    <source>
        <dbReference type="PROSITE" id="PS51109"/>
    </source>
</evidence>
<feature type="domain" description="LysM" evidence="4">
    <location>
        <begin position="306"/>
        <end position="349"/>
    </location>
</feature>
<dbReference type="RefSeq" id="WP_204446057.1">
    <property type="nucleotide sequence ID" value="NZ_JACJKY010000008.1"/>
</dbReference>
<dbReference type="PROSITE" id="PS51109">
    <property type="entry name" value="G5"/>
    <property type="match status" value="1"/>
</dbReference>
<comment type="caution">
    <text evidence="5">The sequence shown here is derived from an EMBL/GenBank/DDBJ whole genome shotgun (WGS) entry which is preliminary data.</text>
</comment>
<gene>
    <name evidence="5" type="ORF">H6A12_06470</name>
</gene>
<dbReference type="InterPro" id="IPR018392">
    <property type="entry name" value="LysM"/>
</dbReference>
<dbReference type="Proteomes" id="UP000774750">
    <property type="component" value="Unassembled WGS sequence"/>
</dbReference>
<dbReference type="PANTHER" id="PTHR21666:SF270">
    <property type="entry name" value="MUREIN HYDROLASE ACTIVATOR ENVC"/>
    <property type="match status" value="1"/>
</dbReference>
<dbReference type="SUPFAM" id="SSF54106">
    <property type="entry name" value="LysM domain"/>
    <property type="match status" value="1"/>
</dbReference>
<dbReference type="AlphaFoldDB" id="A0A938X4W5"/>
<dbReference type="InterPro" id="IPR050570">
    <property type="entry name" value="Cell_wall_metabolism_enzyme"/>
</dbReference>
<evidence type="ECO:0000256" key="1">
    <source>
        <dbReference type="ARBA" id="ARBA00022729"/>
    </source>
</evidence>
<protein>
    <submittedName>
        <fullName evidence="5">Peptidoglycan DD-metalloendopeptidase family protein</fullName>
    </submittedName>
</protein>
<dbReference type="GO" id="GO:0004222">
    <property type="term" value="F:metalloendopeptidase activity"/>
    <property type="evidence" value="ECO:0007669"/>
    <property type="project" value="TreeGrafter"/>
</dbReference>
<dbReference type="PROSITE" id="PS51782">
    <property type="entry name" value="LYSM"/>
    <property type="match status" value="1"/>
</dbReference>
<evidence type="ECO:0000313" key="6">
    <source>
        <dbReference type="Proteomes" id="UP000774750"/>
    </source>
</evidence>
<evidence type="ECO:0000256" key="2">
    <source>
        <dbReference type="SAM" id="Phobius"/>
    </source>
</evidence>
<keyword evidence="2" id="KW-0472">Membrane</keyword>
<dbReference type="InterPro" id="IPR011098">
    <property type="entry name" value="G5_dom"/>
</dbReference>
<feature type="transmembrane region" description="Helical" evidence="2">
    <location>
        <begin position="130"/>
        <end position="151"/>
    </location>
</feature>
<dbReference type="CDD" id="cd00118">
    <property type="entry name" value="LysM"/>
    <property type="match status" value="1"/>
</dbReference>
<dbReference type="Pfam" id="PF01551">
    <property type="entry name" value="Peptidase_M23"/>
    <property type="match status" value="1"/>
</dbReference>
<dbReference type="Pfam" id="PF07501">
    <property type="entry name" value="G5"/>
    <property type="match status" value="1"/>
</dbReference>
<accession>A0A938X4W5</accession>